<feature type="region of interest" description="Disordered" evidence="13">
    <location>
        <begin position="81"/>
        <end position="122"/>
    </location>
</feature>
<organism evidence="14 15">
    <name type="scientific">Marinibacterium profundimaris</name>
    <dbReference type="NCBI Taxonomy" id="1679460"/>
    <lineage>
        <taxon>Bacteria</taxon>
        <taxon>Pseudomonadati</taxon>
        <taxon>Pseudomonadota</taxon>
        <taxon>Alphaproteobacteria</taxon>
        <taxon>Rhodobacterales</taxon>
        <taxon>Paracoccaceae</taxon>
        <taxon>Marinibacterium</taxon>
    </lineage>
</organism>
<evidence type="ECO:0000256" key="1">
    <source>
        <dbReference type="ARBA" id="ARBA00004651"/>
    </source>
</evidence>
<evidence type="ECO:0000256" key="2">
    <source>
        <dbReference type="ARBA" id="ARBA00008445"/>
    </source>
</evidence>
<keyword evidence="10 12" id="KW-0472">Membrane</keyword>
<keyword evidence="8 12" id="KW-1133">Transmembrane helix</keyword>
<evidence type="ECO:0000256" key="12">
    <source>
        <dbReference type="RuleBase" id="RU365087"/>
    </source>
</evidence>
<comment type="function">
    <text evidence="11 12">Involved in protein export. Participates in an early event of protein translocation.</text>
</comment>
<dbReference type="GO" id="GO:0043952">
    <property type="term" value="P:protein transport by the Sec complex"/>
    <property type="evidence" value="ECO:0007669"/>
    <property type="project" value="TreeGrafter"/>
</dbReference>
<evidence type="ECO:0000256" key="7">
    <source>
        <dbReference type="ARBA" id="ARBA00022927"/>
    </source>
</evidence>
<dbReference type="Proteomes" id="UP000215377">
    <property type="component" value="Unassembled WGS sequence"/>
</dbReference>
<evidence type="ECO:0000256" key="6">
    <source>
        <dbReference type="ARBA" id="ARBA00022692"/>
    </source>
</evidence>
<keyword evidence="4 12" id="KW-0813">Transport</keyword>
<keyword evidence="7 12" id="KW-0653">Protein transport</keyword>
<dbReference type="PANTHER" id="PTHR34182:SF1">
    <property type="entry name" value="PROTEIN-EXPORT MEMBRANE PROTEIN SECG"/>
    <property type="match status" value="1"/>
</dbReference>
<evidence type="ECO:0000256" key="4">
    <source>
        <dbReference type="ARBA" id="ARBA00022448"/>
    </source>
</evidence>
<dbReference type="PANTHER" id="PTHR34182">
    <property type="entry name" value="PROTEIN-EXPORT MEMBRANE PROTEIN SECG"/>
    <property type="match status" value="1"/>
</dbReference>
<evidence type="ECO:0000256" key="3">
    <source>
        <dbReference type="ARBA" id="ARBA00017876"/>
    </source>
</evidence>
<proteinExistence type="inferred from homology"/>
<evidence type="ECO:0000256" key="13">
    <source>
        <dbReference type="SAM" id="MobiDB-lite"/>
    </source>
</evidence>
<reference evidence="14 15" key="1">
    <citation type="submission" date="2013-04" db="EMBL/GenBank/DDBJ databases">
        <title>Oceanicola sp. 22II1-22F33 Genome Sequencing.</title>
        <authorList>
            <person name="Lai Q."/>
            <person name="Li G."/>
            <person name="Shao Z."/>
        </authorList>
    </citation>
    <scope>NUCLEOTIDE SEQUENCE [LARGE SCALE GENOMIC DNA]</scope>
    <source>
        <strain evidence="14 15">22II1-22F33</strain>
    </source>
</reference>
<sequence>MENVVLIIHLLLALSLIGIVLMQRSEGGGLGMGSSGPSTAGRSAATAMSKMTWILAAAFICTSIILTILAAENSAGTSVIDRAGAPIGGTDDSPATTPALPSADDLLPPSTDDTAPLAPTAD</sequence>
<dbReference type="Pfam" id="PF03840">
    <property type="entry name" value="SecG"/>
    <property type="match status" value="1"/>
</dbReference>
<name>A0A225NG96_9RHOB</name>
<evidence type="ECO:0000313" key="14">
    <source>
        <dbReference type="EMBL" id="OWU72585.1"/>
    </source>
</evidence>
<dbReference type="GO" id="GO:0065002">
    <property type="term" value="P:intracellular protein transmembrane transport"/>
    <property type="evidence" value="ECO:0007669"/>
    <property type="project" value="TreeGrafter"/>
</dbReference>
<comment type="caution">
    <text evidence="14">The sequence shown here is derived from an EMBL/GenBank/DDBJ whole genome shotgun (WGS) entry which is preliminary data.</text>
</comment>
<dbReference type="InterPro" id="IPR004692">
    <property type="entry name" value="SecG"/>
</dbReference>
<protein>
    <recommendedName>
        <fullName evidence="3 12">Protein-export membrane protein SecG</fullName>
    </recommendedName>
</protein>
<dbReference type="PRINTS" id="PR01651">
    <property type="entry name" value="SECGEXPORT"/>
</dbReference>
<feature type="transmembrane region" description="Helical" evidence="12">
    <location>
        <begin position="51"/>
        <end position="71"/>
    </location>
</feature>
<dbReference type="GO" id="GO:0005886">
    <property type="term" value="C:plasma membrane"/>
    <property type="evidence" value="ECO:0007669"/>
    <property type="project" value="UniProtKB-SubCell"/>
</dbReference>
<evidence type="ECO:0000256" key="5">
    <source>
        <dbReference type="ARBA" id="ARBA00022475"/>
    </source>
</evidence>
<evidence type="ECO:0000256" key="9">
    <source>
        <dbReference type="ARBA" id="ARBA00023010"/>
    </source>
</evidence>
<accession>A0A225NG96</accession>
<keyword evidence="6 12" id="KW-0812">Transmembrane</keyword>
<evidence type="ECO:0000256" key="11">
    <source>
        <dbReference type="ARBA" id="ARBA00025182"/>
    </source>
</evidence>
<gene>
    <name evidence="14" type="ORF">ATO3_16050</name>
</gene>
<feature type="compositionally biased region" description="Low complexity" evidence="13">
    <location>
        <begin position="97"/>
        <end position="122"/>
    </location>
</feature>
<comment type="caution">
    <text evidence="12">Lacks conserved residue(s) required for the propagation of feature annotation.</text>
</comment>
<dbReference type="RefSeq" id="WP_088650901.1">
    <property type="nucleotide sequence ID" value="NZ_AQQR01000006.1"/>
</dbReference>
<keyword evidence="9 12" id="KW-0811">Translocation</keyword>
<keyword evidence="15" id="KW-1185">Reference proteome</keyword>
<comment type="similarity">
    <text evidence="2 12">Belongs to the SecG family.</text>
</comment>
<dbReference type="OrthoDB" id="7691811at2"/>
<evidence type="ECO:0000256" key="8">
    <source>
        <dbReference type="ARBA" id="ARBA00022989"/>
    </source>
</evidence>
<dbReference type="NCBIfam" id="TIGR00810">
    <property type="entry name" value="secG"/>
    <property type="match status" value="1"/>
</dbReference>
<dbReference type="GO" id="GO:0015450">
    <property type="term" value="F:protein-transporting ATPase activity"/>
    <property type="evidence" value="ECO:0007669"/>
    <property type="project" value="UniProtKB-UniRule"/>
</dbReference>
<dbReference type="GO" id="GO:0009306">
    <property type="term" value="P:protein secretion"/>
    <property type="evidence" value="ECO:0007669"/>
    <property type="project" value="UniProtKB-UniRule"/>
</dbReference>
<keyword evidence="5 12" id="KW-1003">Cell membrane</keyword>
<comment type="subcellular location">
    <subcellularLocation>
        <location evidence="1 12">Cell membrane</location>
        <topology evidence="1 12">Multi-pass membrane protein</topology>
    </subcellularLocation>
</comment>
<evidence type="ECO:0000256" key="10">
    <source>
        <dbReference type="ARBA" id="ARBA00023136"/>
    </source>
</evidence>
<dbReference type="AlphaFoldDB" id="A0A225NG96"/>
<dbReference type="EMBL" id="AQQR01000006">
    <property type="protein sequence ID" value="OWU72585.1"/>
    <property type="molecule type" value="Genomic_DNA"/>
</dbReference>
<evidence type="ECO:0000313" key="15">
    <source>
        <dbReference type="Proteomes" id="UP000215377"/>
    </source>
</evidence>